<gene>
    <name evidence="7" type="ORF">SAMN05216297_10228</name>
</gene>
<comment type="subcellular location">
    <subcellularLocation>
        <location evidence="1">Membrane</location>
        <topology evidence="1">Multi-pass membrane protein</topology>
    </subcellularLocation>
</comment>
<name>A0A1I1LJ53_9FLAO</name>
<keyword evidence="4 5" id="KW-0472">Membrane</keyword>
<evidence type="ECO:0000256" key="1">
    <source>
        <dbReference type="ARBA" id="ARBA00004141"/>
    </source>
</evidence>
<feature type="domain" description="Methylamine utilisation protein MauE" evidence="6">
    <location>
        <begin position="9"/>
        <end position="135"/>
    </location>
</feature>
<keyword evidence="3 5" id="KW-1133">Transmembrane helix</keyword>
<evidence type="ECO:0000313" key="7">
    <source>
        <dbReference type="EMBL" id="SFC72592.1"/>
    </source>
</evidence>
<evidence type="ECO:0000256" key="3">
    <source>
        <dbReference type="ARBA" id="ARBA00022989"/>
    </source>
</evidence>
<feature type="transmembrane region" description="Helical" evidence="5">
    <location>
        <begin position="154"/>
        <end position="173"/>
    </location>
</feature>
<dbReference type="GO" id="GO:0030416">
    <property type="term" value="P:methylamine metabolic process"/>
    <property type="evidence" value="ECO:0007669"/>
    <property type="project" value="InterPro"/>
</dbReference>
<feature type="transmembrane region" description="Helical" evidence="5">
    <location>
        <begin position="78"/>
        <end position="100"/>
    </location>
</feature>
<dbReference type="EMBL" id="FOMH01000002">
    <property type="protein sequence ID" value="SFC72592.1"/>
    <property type="molecule type" value="Genomic_DNA"/>
</dbReference>
<proteinExistence type="predicted"/>
<dbReference type="OrthoDB" id="673785at2"/>
<organism evidence="7 8">
    <name type="scientific">Flavobacterium phragmitis</name>
    <dbReference type="NCBI Taxonomy" id="739143"/>
    <lineage>
        <taxon>Bacteria</taxon>
        <taxon>Pseudomonadati</taxon>
        <taxon>Bacteroidota</taxon>
        <taxon>Flavobacteriia</taxon>
        <taxon>Flavobacteriales</taxon>
        <taxon>Flavobacteriaceae</taxon>
        <taxon>Flavobacterium</taxon>
    </lineage>
</organism>
<keyword evidence="2 5" id="KW-0812">Transmembrane</keyword>
<feature type="transmembrane region" description="Helical" evidence="5">
    <location>
        <begin position="120"/>
        <end position="138"/>
    </location>
</feature>
<evidence type="ECO:0000256" key="5">
    <source>
        <dbReference type="SAM" id="Phobius"/>
    </source>
</evidence>
<evidence type="ECO:0000256" key="4">
    <source>
        <dbReference type="ARBA" id="ARBA00023136"/>
    </source>
</evidence>
<protein>
    <submittedName>
        <fullName evidence="7">Methylamine utilisation protein MauE</fullName>
    </submittedName>
</protein>
<dbReference type="STRING" id="739143.SAMN05216297_10228"/>
<dbReference type="GO" id="GO:0016020">
    <property type="term" value="C:membrane"/>
    <property type="evidence" value="ECO:0007669"/>
    <property type="project" value="UniProtKB-SubCell"/>
</dbReference>
<accession>A0A1I1LJ53</accession>
<dbReference type="Pfam" id="PF07291">
    <property type="entry name" value="MauE"/>
    <property type="match status" value="1"/>
</dbReference>
<dbReference type="InterPro" id="IPR009908">
    <property type="entry name" value="Methylamine_util_MauE"/>
</dbReference>
<sequence length="510" mass="58573">MKLQVSLKNTFVETTSLLFVLLFTYAAITKLLDFENFQVQLGQSPLLSSYAIWISYMVIAIELLISLMLMIPKFRTAGLYASLSLMSMFSSYIFIMLHFSSFVPCSCGGILEKMSWNVHLIFNLFFVGLALASLLMLPSSKTTNGNQTNRKKRWFYISSNIIFSIIIVIVLFLSSEKIMHYKNPFIRRFPKHPIVQDTIIDLKYNSYYFAGSDREKIYLGNYSNPLHITAIGKKTKERESIKIIFDSKKILFSSVKIRIRDSSFYLMDGTVPAVFTGSKSDWKANRQLTGMPYFTLAEPINPTKIILRSSNGRNAEHSIGIFDETRSSKIKYNSRLLQKQIDGIFDTDGTLLFDEKANRTVYTYYYRNQYIVIDSNGNLEYSANTIDTTTKAKIKVAHLKNNTQRKLSAPALTVNAYTAVCENLLFVNSKVSGRFESDKLWEQSFIIDVYDLNTKSYLMSFSIYKIDNKKMSSFFVTSDYLYAIMGTNLGIYRLRDLLKNEINSVKSKEK</sequence>
<evidence type="ECO:0000259" key="6">
    <source>
        <dbReference type="Pfam" id="PF07291"/>
    </source>
</evidence>
<keyword evidence="8" id="KW-1185">Reference proteome</keyword>
<evidence type="ECO:0000313" key="8">
    <source>
        <dbReference type="Proteomes" id="UP000199672"/>
    </source>
</evidence>
<dbReference type="RefSeq" id="WP_091490744.1">
    <property type="nucleotide sequence ID" value="NZ_FOMH01000002.1"/>
</dbReference>
<reference evidence="8" key="1">
    <citation type="submission" date="2016-10" db="EMBL/GenBank/DDBJ databases">
        <authorList>
            <person name="Varghese N."/>
            <person name="Submissions S."/>
        </authorList>
    </citation>
    <scope>NUCLEOTIDE SEQUENCE [LARGE SCALE GENOMIC DNA]</scope>
    <source>
        <strain evidence="8">CGMCC 1.10370</strain>
    </source>
</reference>
<evidence type="ECO:0000256" key="2">
    <source>
        <dbReference type="ARBA" id="ARBA00022692"/>
    </source>
</evidence>
<feature type="transmembrane region" description="Helical" evidence="5">
    <location>
        <begin position="50"/>
        <end position="71"/>
    </location>
</feature>
<dbReference type="AlphaFoldDB" id="A0A1I1LJ53"/>
<dbReference type="Proteomes" id="UP000199672">
    <property type="component" value="Unassembled WGS sequence"/>
</dbReference>